<dbReference type="GO" id="GO:0009007">
    <property type="term" value="F:site-specific DNA-methyltransferase (adenine-specific) activity"/>
    <property type="evidence" value="ECO:0007669"/>
    <property type="project" value="UniProtKB-EC"/>
</dbReference>
<dbReference type="GO" id="GO:0009307">
    <property type="term" value="P:DNA restriction-modification system"/>
    <property type="evidence" value="ECO:0007669"/>
    <property type="project" value="InterPro"/>
</dbReference>
<evidence type="ECO:0000313" key="4">
    <source>
        <dbReference type="EMBL" id="SIM44648.1"/>
    </source>
</evidence>
<dbReference type="Proteomes" id="UP000187822">
    <property type="component" value="Chromosome I"/>
</dbReference>
<dbReference type="GO" id="GO:0032259">
    <property type="term" value="P:methylation"/>
    <property type="evidence" value="ECO:0007669"/>
    <property type="project" value="UniProtKB-KW"/>
</dbReference>
<sequence length="261" mass="30942">MTEAIIYEEEFEEISEDISRFLPMEINHYIEPICGSMETFINLNLKKQLPFPVLSDPDNSLISIYEYVKVMPEEFYQAMENSYRGRTKGALLALRKRYREIMNQGTMEEAAIYLQINVLNATRSKNLGIFGIFKDTTQGNKKREFPTETEIVEFSRMLQRTAIKRGSYRTVRRELSKNDFIFLNLRKHRSGFYSSDRKIEQTGQFKIFMDDLEMFQKKNIRTIIKFPAKYRLINNIGIHESANLNKIILEKSKSYEIWKNF</sequence>
<dbReference type="InterPro" id="IPR012327">
    <property type="entry name" value="MeTrfase_D12"/>
</dbReference>
<evidence type="ECO:0000313" key="6">
    <source>
        <dbReference type="Proteomes" id="UP000187822"/>
    </source>
</evidence>
<keyword evidence="3" id="KW-0949">S-adenosyl-L-methionine</keyword>
<dbReference type="KEGG" id="cdiv:CPM_0468"/>
<dbReference type="EMBL" id="LT719092">
    <property type="protein sequence ID" value="SJK84349.1"/>
    <property type="molecule type" value="Genomic_DNA"/>
</dbReference>
<dbReference type="InterPro" id="IPR029063">
    <property type="entry name" value="SAM-dependent_MTases_sf"/>
</dbReference>
<dbReference type="GO" id="GO:1904047">
    <property type="term" value="F:S-adenosyl-L-methionine binding"/>
    <property type="evidence" value="ECO:0007669"/>
    <property type="project" value="TreeGrafter"/>
</dbReference>
<reference evidence="5" key="2">
    <citation type="submission" date="2016-06" db="EMBL/GenBank/DDBJ databases">
        <authorList>
            <person name="Olsen C.W."/>
            <person name="Carey S."/>
            <person name="Hinshaw L."/>
            <person name="Karasin A.I."/>
        </authorList>
    </citation>
    <scope>NUCLEOTIDE SEQUENCE [LARGE SCALE GENOMIC DNA]</scope>
    <source>
        <strain evidence="5">PM4</strain>
    </source>
</reference>
<dbReference type="PANTHER" id="PTHR30481">
    <property type="entry name" value="DNA ADENINE METHYLASE"/>
    <property type="match status" value="1"/>
</dbReference>
<dbReference type="Proteomes" id="UP000195607">
    <property type="component" value="Chromosome I"/>
</dbReference>
<reference evidence="6" key="3">
    <citation type="submission" date="2016-06" db="EMBL/GenBank/DDBJ databases">
        <authorList>
            <person name="Toshchakov V.S."/>
        </authorList>
    </citation>
    <scope>NUCLEOTIDE SEQUENCE [LARGE SCALE GENOMIC DNA]</scope>
    <source>
        <strain>PM4 (JCM 30641</strain>
        <strain evidence="6">\VKM B-2940)</strain>
    </source>
</reference>
<name>A0A1N5T9F0_9ARCH</name>
<reference evidence="4 7" key="1">
    <citation type="submission" date="2016-04" db="EMBL/GenBank/DDBJ databases">
        <authorList>
            <person name="Evans L.H."/>
            <person name="Alamgir A."/>
            <person name="Owens N."/>
            <person name="Weber N.D."/>
            <person name="Virtaneva K."/>
            <person name="Barbian K."/>
            <person name="Babar A."/>
            <person name="Rosenke K."/>
        </authorList>
    </citation>
    <scope>NUCLEOTIDE SEQUENCE [LARGE SCALE GENOMIC DNA]</scope>
    <source>
        <strain evidence="4">S5</strain>
        <strain evidence="7">S5(T) (JCM 30642 \VKM B-2941)</strain>
    </source>
</reference>
<dbReference type="GO" id="GO:0006298">
    <property type="term" value="P:mismatch repair"/>
    <property type="evidence" value="ECO:0007669"/>
    <property type="project" value="TreeGrafter"/>
</dbReference>
<dbReference type="EMBL" id="LT671858">
    <property type="protein sequence ID" value="SIM44648.1"/>
    <property type="molecule type" value="Genomic_DNA"/>
</dbReference>
<keyword evidence="2" id="KW-0808">Transferase</keyword>
<evidence type="ECO:0000256" key="3">
    <source>
        <dbReference type="ARBA" id="ARBA00022691"/>
    </source>
</evidence>
<evidence type="ECO:0000256" key="2">
    <source>
        <dbReference type="ARBA" id="ARBA00022679"/>
    </source>
</evidence>
<dbReference type="STRING" id="1673428.CPM_0468"/>
<dbReference type="GO" id="GO:0043565">
    <property type="term" value="F:sequence-specific DNA binding"/>
    <property type="evidence" value="ECO:0007669"/>
    <property type="project" value="TreeGrafter"/>
</dbReference>
<evidence type="ECO:0000256" key="1">
    <source>
        <dbReference type="ARBA" id="ARBA00022603"/>
    </source>
</evidence>
<evidence type="ECO:0000313" key="7">
    <source>
        <dbReference type="Proteomes" id="UP000195607"/>
    </source>
</evidence>
<gene>
    <name evidence="5" type="ORF">CPM_0468</name>
    <name evidence="4" type="ORF">CSP5_0496</name>
</gene>
<dbReference type="PANTHER" id="PTHR30481:SF3">
    <property type="entry name" value="DNA ADENINE METHYLASE"/>
    <property type="match status" value="1"/>
</dbReference>
<dbReference type="SUPFAM" id="SSF53335">
    <property type="entry name" value="S-adenosyl-L-methionine-dependent methyltransferases"/>
    <property type="match status" value="1"/>
</dbReference>
<dbReference type="AlphaFoldDB" id="A0A1N5T9F0"/>
<evidence type="ECO:0000313" key="5">
    <source>
        <dbReference type="EMBL" id="SJK84349.1"/>
    </source>
</evidence>
<protein>
    <submittedName>
        <fullName evidence="4">Site-specific DNA methylase</fullName>
    </submittedName>
</protein>
<dbReference type="GeneID" id="41587795"/>
<keyword evidence="1 4" id="KW-0489">Methyltransferase</keyword>
<keyword evidence="6" id="KW-1185">Reference proteome</keyword>
<accession>A0A1N5T9F0</accession>
<organism evidence="4 7">
    <name type="scientific">Cuniculiplasma divulgatum</name>
    <dbReference type="NCBI Taxonomy" id="1673428"/>
    <lineage>
        <taxon>Archaea</taxon>
        <taxon>Methanobacteriati</taxon>
        <taxon>Thermoplasmatota</taxon>
        <taxon>Thermoplasmata</taxon>
        <taxon>Thermoplasmatales</taxon>
        <taxon>Cuniculiplasmataceae</taxon>
        <taxon>Cuniculiplasma</taxon>
    </lineage>
</organism>
<dbReference type="RefSeq" id="WP_077075947.1">
    <property type="nucleotide sequence ID" value="NZ_LT671858.1"/>
</dbReference>
<proteinExistence type="predicted"/>